<dbReference type="PROSITE" id="PS51554">
    <property type="entry name" value="PFL"/>
    <property type="match status" value="1"/>
</dbReference>
<dbReference type="PANTHER" id="PTHR30191:SF0">
    <property type="entry name" value="FORMATE ACETYLTRANSFERASE 1"/>
    <property type="match status" value="1"/>
</dbReference>
<dbReference type="Proteomes" id="UP000003922">
    <property type="component" value="Unassembled WGS sequence"/>
</dbReference>
<evidence type="ECO:0000313" key="3">
    <source>
        <dbReference type="Proteomes" id="UP000003922"/>
    </source>
</evidence>
<evidence type="ECO:0000313" key="2">
    <source>
        <dbReference type="EMBL" id="EAM50152.1"/>
    </source>
</evidence>
<reference evidence="2" key="1">
    <citation type="submission" date="2004-02" db="EMBL/GenBank/DDBJ databases">
        <authorList>
            <consortium name="DOE Joint Genome Institute"/>
        </authorList>
    </citation>
    <scope>NUCLEOTIDE SEQUENCE [LARGE SCALE GENOMIC DNA]</scope>
    <source>
        <strain evidence="2">WH 8501</strain>
    </source>
</reference>
<dbReference type="SUPFAM" id="SSF51998">
    <property type="entry name" value="PFL-like glycyl radical enzymes"/>
    <property type="match status" value="1"/>
</dbReference>
<dbReference type="InterPro" id="IPR050244">
    <property type="entry name" value="Auton_GlycylRad_Cofactor"/>
</dbReference>
<comment type="caution">
    <text evidence="2">The sequence shown here is derived from an EMBL/GenBank/DDBJ whole genome shotgun (WGS) entry which is preliminary data.</text>
</comment>
<dbReference type="AlphaFoldDB" id="Q4C1X2"/>
<protein>
    <recommendedName>
        <fullName evidence="1">PFL domain-containing protein</fullName>
    </recommendedName>
</protein>
<gene>
    <name evidence="2" type="ORF">CwatDRAFT_2888</name>
</gene>
<dbReference type="Gene3D" id="3.20.70.20">
    <property type="match status" value="1"/>
</dbReference>
<dbReference type="GO" id="GO:0008861">
    <property type="term" value="F:formate C-acetyltransferase activity"/>
    <property type="evidence" value="ECO:0007669"/>
    <property type="project" value="TreeGrafter"/>
</dbReference>
<accession>Q4C1X2</accession>
<dbReference type="InterPro" id="IPR004184">
    <property type="entry name" value="PFL_dom"/>
</dbReference>
<reference evidence="2" key="2">
    <citation type="submission" date="2005-06" db="EMBL/GenBank/DDBJ databases">
        <title>Sequencing of the draft genome and assembly of Crocosphaera watsonii WH 8501.</title>
        <authorList>
            <consortium name="US DOE Joint Genome Institute (JGI-PGF)"/>
            <person name="Copeland A."/>
            <person name="Lucas S."/>
            <person name="Lapidus A."/>
            <person name="Barry K."/>
            <person name="Detter C."/>
            <person name="Glavina T."/>
            <person name="Hammon N."/>
            <person name="Israni S."/>
            <person name="Pitluck S."/>
            <person name="Richardson P."/>
        </authorList>
    </citation>
    <scope>NUCLEOTIDE SEQUENCE [LARGE SCALE GENOMIC DNA]</scope>
    <source>
        <strain evidence="2">WH 8501</strain>
    </source>
</reference>
<dbReference type="GO" id="GO:0005829">
    <property type="term" value="C:cytosol"/>
    <property type="evidence" value="ECO:0007669"/>
    <property type="project" value="TreeGrafter"/>
</dbReference>
<organism evidence="2 3">
    <name type="scientific">Crocosphaera watsonii WH 8501</name>
    <dbReference type="NCBI Taxonomy" id="165597"/>
    <lineage>
        <taxon>Bacteria</taxon>
        <taxon>Bacillati</taxon>
        <taxon>Cyanobacteriota</taxon>
        <taxon>Cyanophyceae</taxon>
        <taxon>Oscillatoriophycideae</taxon>
        <taxon>Chroococcales</taxon>
        <taxon>Aphanothecaceae</taxon>
        <taxon>Crocosphaera</taxon>
    </lineage>
</organism>
<dbReference type="Pfam" id="PF02901">
    <property type="entry name" value="PFL-like"/>
    <property type="match status" value="1"/>
</dbReference>
<sequence length="99" mass="11627">MRNPGLAVDYEVEEDYPKFGNNDERADTITAKVLSDFMNNIRKNKTYRQATLLSPFNHHFQRGIWEKDCITDGVKQKLALVQPMPDEYKVLLLWFYANT</sequence>
<dbReference type="PANTHER" id="PTHR30191">
    <property type="entry name" value="FORMATE ACETYLTRANSFERASE"/>
    <property type="match status" value="1"/>
</dbReference>
<keyword evidence="3" id="KW-1185">Reference proteome</keyword>
<proteinExistence type="predicted"/>
<evidence type="ECO:0000259" key="1">
    <source>
        <dbReference type="PROSITE" id="PS51554"/>
    </source>
</evidence>
<dbReference type="RefSeq" id="WP_007306186.1">
    <property type="nucleotide sequence ID" value="NZ_AADV02000037.1"/>
</dbReference>
<feature type="domain" description="PFL" evidence="1">
    <location>
        <begin position="1"/>
        <end position="89"/>
    </location>
</feature>
<name>Q4C1X2_CROWT</name>
<dbReference type="KEGG" id="cwa:CwatDRAFT_2888"/>
<reference evidence="2" key="3">
    <citation type="submission" date="2016-12" db="EMBL/GenBank/DDBJ databases">
        <title>Annotation of the draft genome assembly of Crocosphaera watsonii WH 8501.</title>
        <authorList>
            <consortium name="US DOE Joint Genome Institute (JGI-ORNL)"/>
            <person name="Larimer F."/>
            <person name="Land M."/>
        </authorList>
    </citation>
    <scope>NUCLEOTIDE SEQUENCE</scope>
    <source>
        <strain evidence="2">WH 8501</strain>
    </source>
</reference>
<dbReference type="EMBL" id="AADV02000037">
    <property type="protein sequence ID" value="EAM50152.1"/>
    <property type="molecule type" value="Genomic_DNA"/>
</dbReference>